<dbReference type="Proteomes" id="UP000054359">
    <property type="component" value="Unassembled WGS sequence"/>
</dbReference>
<keyword evidence="2" id="KW-1185">Reference proteome</keyword>
<protein>
    <submittedName>
        <fullName evidence="1">Uncharacterized protein</fullName>
    </submittedName>
</protein>
<reference evidence="1 2" key="1">
    <citation type="submission" date="2013-11" db="EMBL/GenBank/DDBJ databases">
        <title>Genome sequencing of Stegodyphus mimosarum.</title>
        <authorList>
            <person name="Bechsgaard J."/>
        </authorList>
    </citation>
    <scope>NUCLEOTIDE SEQUENCE [LARGE SCALE GENOMIC DNA]</scope>
</reference>
<dbReference type="AlphaFoldDB" id="A0A087UJI2"/>
<evidence type="ECO:0000313" key="1">
    <source>
        <dbReference type="EMBL" id="KFM77521.1"/>
    </source>
</evidence>
<organism evidence="1 2">
    <name type="scientific">Stegodyphus mimosarum</name>
    <name type="common">African social velvet spider</name>
    <dbReference type="NCBI Taxonomy" id="407821"/>
    <lineage>
        <taxon>Eukaryota</taxon>
        <taxon>Metazoa</taxon>
        <taxon>Ecdysozoa</taxon>
        <taxon>Arthropoda</taxon>
        <taxon>Chelicerata</taxon>
        <taxon>Arachnida</taxon>
        <taxon>Araneae</taxon>
        <taxon>Araneomorphae</taxon>
        <taxon>Entelegynae</taxon>
        <taxon>Eresoidea</taxon>
        <taxon>Eresidae</taxon>
        <taxon>Stegodyphus</taxon>
    </lineage>
</organism>
<sequence>MRTLNKHISPITISVWRVDVNFPCSKANQSPYFRISSTDIEATTYLK</sequence>
<gene>
    <name evidence="1" type="ORF">X975_24808</name>
</gene>
<name>A0A087UJI2_STEMI</name>
<feature type="non-terminal residue" evidence="1">
    <location>
        <position position="47"/>
    </location>
</feature>
<evidence type="ECO:0000313" key="2">
    <source>
        <dbReference type="Proteomes" id="UP000054359"/>
    </source>
</evidence>
<proteinExistence type="predicted"/>
<dbReference type="EMBL" id="KK120096">
    <property type="protein sequence ID" value="KFM77521.1"/>
    <property type="molecule type" value="Genomic_DNA"/>
</dbReference>
<accession>A0A087UJI2</accession>